<dbReference type="Proteomes" id="UP001352852">
    <property type="component" value="Unassembled WGS sequence"/>
</dbReference>
<organism evidence="2 3">
    <name type="scientific">Characodon lateralis</name>
    <dbReference type="NCBI Taxonomy" id="208331"/>
    <lineage>
        <taxon>Eukaryota</taxon>
        <taxon>Metazoa</taxon>
        <taxon>Chordata</taxon>
        <taxon>Craniata</taxon>
        <taxon>Vertebrata</taxon>
        <taxon>Euteleostomi</taxon>
        <taxon>Actinopterygii</taxon>
        <taxon>Neopterygii</taxon>
        <taxon>Teleostei</taxon>
        <taxon>Neoteleostei</taxon>
        <taxon>Acanthomorphata</taxon>
        <taxon>Ovalentaria</taxon>
        <taxon>Atherinomorphae</taxon>
        <taxon>Cyprinodontiformes</taxon>
        <taxon>Goodeidae</taxon>
        <taxon>Characodon</taxon>
    </lineage>
</organism>
<proteinExistence type="predicted"/>
<feature type="transmembrane region" description="Helical" evidence="1">
    <location>
        <begin position="12"/>
        <end position="32"/>
    </location>
</feature>
<keyword evidence="1" id="KW-0812">Transmembrane</keyword>
<evidence type="ECO:0000313" key="2">
    <source>
        <dbReference type="EMBL" id="MED6280619.1"/>
    </source>
</evidence>
<comment type="caution">
    <text evidence="2">The sequence shown here is derived from an EMBL/GenBank/DDBJ whole genome shotgun (WGS) entry which is preliminary data.</text>
</comment>
<dbReference type="EMBL" id="JAHUTJ010041862">
    <property type="protein sequence ID" value="MED6280619.1"/>
    <property type="molecule type" value="Genomic_DNA"/>
</dbReference>
<keyword evidence="3" id="KW-1185">Reference proteome</keyword>
<keyword evidence="1" id="KW-0472">Membrane</keyword>
<accession>A0ABU7E255</accession>
<reference evidence="2 3" key="1">
    <citation type="submission" date="2021-06" db="EMBL/GenBank/DDBJ databases">
        <authorList>
            <person name="Palmer J.M."/>
        </authorList>
    </citation>
    <scope>NUCLEOTIDE SEQUENCE [LARGE SCALE GENOMIC DNA]</scope>
    <source>
        <strain evidence="2 3">CL_MEX2019</strain>
        <tissue evidence="2">Muscle</tissue>
    </source>
</reference>
<evidence type="ECO:0000313" key="3">
    <source>
        <dbReference type="Proteomes" id="UP001352852"/>
    </source>
</evidence>
<protein>
    <submittedName>
        <fullName evidence="2">Uncharacterized protein</fullName>
    </submittedName>
</protein>
<name>A0ABU7E255_9TELE</name>
<keyword evidence="1" id="KW-1133">Transmembrane helix</keyword>
<gene>
    <name evidence="2" type="ORF">CHARACLAT_012619</name>
</gene>
<evidence type="ECO:0000256" key="1">
    <source>
        <dbReference type="SAM" id="Phobius"/>
    </source>
</evidence>
<sequence>MSSQGTPQRVPLMVIVILKTTTIGIPLSVRLITTIGKERGSYSRLFWWLFSVFVKDGSGRDPDARWLLCRRDVGAQDACH</sequence>